<proteinExistence type="predicted"/>
<sequence>MCHKTDARSNRKFGQSCLTSDRRVAFCTIIT</sequence>
<accession>A0A2P2L8X2</accession>
<organism evidence="1">
    <name type="scientific">Rhizophora mucronata</name>
    <name type="common">Asiatic mangrove</name>
    <dbReference type="NCBI Taxonomy" id="61149"/>
    <lineage>
        <taxon>Eukaryota</taxon>
        <taxon>Viridiplantae</taxon>
        <taxon>Streptophyta</taxon>
        <taxon>Embryophyta</taxon>
        <taxon>Tracheophyta</taxon>
        <taxon>Spermatophyta</taxon>
        <taxon>Magnoliopsida</taxon>
        <taxon>eudicotyledons</taxon>
        <taxon>Gunneridae</taxon>
        <taxon>Pentapetalae</taxon>
        <taxon>rosids</taxon>
        <taxon>fabids</taxon>
        <taxon>Malpighiales</taxon>
        <taxon>Rhizophoraceae</taxon>
        <taxon>Rhizophora</taxon>
    </lineage>
</organism>
<dbReference type="EMBL" id="GGEC01033938">
    <property type="protein sequence ID" value="MBX14422.1"/>
    <property type="molecule type" value="Transcribed_RNA"/>
</dbReference>
<protein>
    <submittedName>
        <fullName evidence="1">Uncharacterized protein</fullName>
    </submittedName>
</protein>
<name>A0A2P2L8X2_RHIMU</name>
<dbReference type="AlphaFoldDB" id="A0A2P2L8X2"/>
<reference evidence="1" key="1">
    <citation type="submission" date="2018-02" db="EMBL/GenBank/DDBJ databases">
        <title>Rhizophora mucronata_Transcriptome.</title>
        <authorList>
            <person name="Meera S.P."/>
            <person name="Sreeshan A."/>
            <person name="Augustine A."/>
        </authorList>
    </citation>
    <scope>NUCLEOTIDE SEQUENCE</scope>
    <source>
        <tissue evidence="1">Leaf</tissue>
    </source>
</reference>
<evidence type="ECO:0000313" key="1">
    <source>
        <dbReference type="EMBL" id="MBX14422.1"/>
    </source>
</evidence>